<dbReference type="EMBL" id="JBDODL010005739">
    <property type="protein sequence ID" value="MES1923344.1"/>
    <property type="molecule type" value="Genomic_DNA"/>
</dbReference>
<evidence type="ECO:0000313" key="2">
    <source>
        <dbReference type="EMBL" id="MES1923344.1"/>
    </source>
</evidence>
<keyword evidence="3" id="KW-1185">Reference proteome</keyword>
<evidence type="ECO:0000313" key="3">
    <source>
        <dbReference type="Proteomes" id="UP001439008"/>
    </source>
</evidence>
<dbReference type="Proteomes" id="UP001439008">
    <property type="component" value="Unassembled WGS sequence"/>
</dbReference>
<gene>
    <name evidence="2" type="ORF">MHBO_004908</name>
</gene>
<evidence type="ECO:0000256" key="1">
    <source>
        <dbReference type="SAM" id="MobiDB-lite"/>
    </source>
</evidence>
<feature type="compositionally biased region" description="Basic and acidic residues" evidence="1">
    <location>
        <begin position="13"/>
        <end position="23"/>
    </location>
</feature>
<reference evidence="2 3" key="1">
    <citation type="journal article" date="2024" name="BMC Biol.">
        <title>Comparative genomics of Ascetosporea gives new insight into the evolutionary basis for animal parasitism in Rhizaria.</title>
        <authorList>
            <person name="Hiltunen Thoren M."/>
            <person name="Onut-Brannstrom I."/>
            <person name="Alfjorden A."/>
            <person name="Peckova H."/>
            <person name="Swords F."/>
            <person name="Hooper C."/>
            <person name="Holzer A.S."/>
            <person name="Bass D."/>
            <person name="Burki F."/>
        </authorList>
    </citation>
    <scope>NUCLEOTIDE SEQUENCE [LARGE SCALE GENOMIC DNA]</scope>
    <source>
        <strain evidence="2">20-A016</strain>
    </source>
</reference>
<feature type="non-terminal residue" evidence="2">
    <location>
        <position position="1"/>
    </location>
</feature>
<protein>
    <submittedName>
        <fullName evidence="2">Uncharacterized protein</fullName>
    </submittedName>
</protein>
<feature type="region of interest" description="Disordered" evidence="1">
    <location>
        <begin position="1"/>
        <end position="23"/>
    </location>
</feature>
<organism evidence="2 3">
    <name type="scientific">Bonamia ostreae</name>
    <dbReference type="NCBI Taxonomy" id="126728"/>
    <lineage>
        <taxon>Eukaryota</taxon>
        <taxon>Sar</taxon>
        <taxon>Rhizaria</taxon>
        <taxon>Endomyxa</taxon>
        <taxon>Ascetosporea</taxon>
        <taxon>Haplosporida</taxon>
        <taxon>Bonamia</taxon>
    </lineage>
</organism>
<proteinExistence type="predicted"/>
<comment type="caution">
    <text evidence="2">The sequence shown here is derived from an EMBL/GenBank/DDBJ whole genome shotgun (WGS) entry which is preliminary data.</text>
</comment>
<feature type="compositionally biased region" description="Basic residues" evidence="1">
    <location>
        <begin position="1"/>
        <end position="12"/>
    </location>
</feature>
<sequence length="151" mass="17586">NVQIRILKKKPKHDTGKRLTQRKEVEYKKPAQLKFDKTSERKEQDIDKILSEKIRRINLNVENIKKAIERGEDPYKYKLDKSKPSTETNVEGIATNLYESKVVRASERSTRPGDSIARLRGRVIYYSNDFGQISFFAGVGYKNLPVSFFLF</sequence>
<name>A0ABV2AUK1_9EUKA</name>
<accession>A0ABV2AUK1</accession>